<evidence type="ECO:0000256" key="2">
    <source>
        <dbReference type="ARBA" id="ARBA00023015"/>
    </source>
</evidence>
<dbReference type="Gene3D" id="1.10.1740.10">
    <property type="match status" value="1"/>
</dbReference>
<dbReference type="GO" id="GO:0016987">
    <property type="term" value="F:sigma factor activity"/>
    <property type="evidence" value="ECO:0007669"/>
    <property type="project" value="UniProtKB-KW"/>
</dbReference>
<feature type="region of interest" description="Disordered" evidence="5">
    <location>
        <begin position="1"/>
        <end position="37"/>
    </location>
</feature>
<evidence type="ECO:0000256" key="4">
    <source>
        <dbReference type="ARBA" id="ARBA00023163"/>
    </source>
</evidence>
<dbReference type="SUPFAM" id="SSF88946">
    <property type="entry name" value="Sigma2 domain of RNA polymerase sigma factors"/>
    <property type="match status" value="1"/>
</dbReference>
<dbReference type="InterPro" id="IPR036388">
    <property type="entry name" value="WH-like_DNA-bd_sf"/>
</dbReference>
<dbReference type="SUPFAM" id="SSF88659">
    <property type="entry name" value="Sigma3 and sigma4 domains of RNA polymerase sigma factors"/>
    <property type="match status" value="1"/>
</dbReference>
<sequence>MMRSVCATMPIVHSPDRAADRPHRGSAPTPTRHPDHDIVDLHGRVVSGDPAALAEVHQRHAHYLLAVAVRVTGDADAARDVLQEVLVTFWQHPLRFDPNRGGLRTWLAVLAHRRAVDWVRRESSRRTTERAARGLVQHVDEAAPDDDLLAREDTDAVRAAVAALPPKQREVVELAYYTELTYRDIATKLAIPEGTAKSRMRAALATLARTLTHQGVAP</sequence>
<evidence type="ECO:0000313" key="8">
    <source>
        <dbReference type="EMBL" id="CUU56953.1"/>
    </source>
</evidence>
<dbReference type="EMBL" id="FAOZ01000009">
    <property type="protein sequence ID" value="CUU56953.1"/>
    <property type="molecule type" value="Genomic_DNA"/>
</dbReference>
<dbReference type="CDD" id="cd06171">
    <property type="entry name" value="Sigma70_r4"/>
    <property type="match status" value="1"/>
</dbReference>
<dbReference type="GO" id="GO:0003677">
    <property type="term" value="F:DNA binding"/>
    <property type="evidence" value="ECO:0007669"/>
    <property type="project" value="InterPro"/>
</dbReference>
<reference evidence="9" key="1">
    <citation type="submission" date="2015-11" db="EMBL/GenBank/DDBJ databases">
        <authorList>
            <person name="Varghese N."/>
        </authorList>
    </citation>
    <scope>NUCLEOTIDE SEQUENCE [LARGE SCALE GENOMIC DNA]</scope>
    <source>
        <strain evidence="9">DSM 45899</strain>
    </source>
</reference>
<dbReference type="Proteomes" id="UP000198802">
    <property type="component" value="Unassembled WGS sequence"/>
</dbReference>
<dbReference type="InterPro" id="IPR007627">
    <property type="entry name" value="RNA_pol_sigma70_r2"/>
</dbReference>
<dbReference type="PANTHER" id="PTHR43133:SF62">
    <property type="entry name" value="RNA POLYMERASE SIGMA FACTOR SIGZ"/>
    <property type="match status" value="1"/>
</dbReference>
<dbReference type="AlphaFoldDB" id="A0A0S4QP10"/>
<comment type="similarity">
    <text evidence="1">Belongs to the sigma-70 factor family. ECF subfamily.</text>
</comment>
<feature type="domain" description="RNA polymerase sigma factor 70 region 4 type 2" evidence="7">
    <location>
        <begin position="155"/>
        <end position="207"/>
    </location>
</feature>
<dbReference type="PANTHER" id="PTHR43133">
    <property type="entry name" value="RNA POLYMERASE ECF-TYPE SIGMA FACTO"/>
    <property type="match status" value="1"/>
</dbReference>
<feature type="compositionally biased region" description="Basic and acidic residues" evidence="5">
    <location>
        <begin position="14"/>
        <end position="23"/>
    </location>
</feature>
<keyword evidence="2" id="KW-0805">Transcription regulation</keyword>
<organism evidence="8 9">
    <name type="scientific">Parafrankia irregularis</name>
    <dbReference type="NCBI Taxonomy" id="795642"/>
    <lineage>
        <taxon>Bacteria</taxon>
        <taxon>Bacillati</taxon>
        <taxon>Actinomycetota</taxon>
        <taxon>Actinomycetes</taxon>
        <taxon>Frankiales</taxon>
        <taxon>Frankiaceae</taxon>
        <taxon>Parafrankia</taxon>
    </lineage>
</organism>
<dbReference type="InterPro" id="IPR013249">
    <property type="entry name" value="RNA_pol_sigma70_r4_t2"/>
</dbReference>
<dbReference type="InterPro" id="IPR014284">
    <property type="entry name" value="RNA_pol_sigma-70_dom"/>
</dbReference>
<evidence type="ECO:0000313" key="9">
    <source>
        <dbReference type="Proteomes" id="UP000198802"/>
    </source>
</evidence>
<name>A0A0S4QP10_9ACTN</name>
<keyword evidence="3" id="KW-0731">Sigma factor</keyword>
<evidence type="ECO:0000256" key="3">
    <source>
        <dbReference type="ARBA" id="ARBA00023082"/>
    </source>
</evidence>
<dbReference type="Pfam" id="PF08281">
    <property type="entry name" value="Sigma70_r4_2"/>
    <property type="match status" value="1"/>
</dbReference>
<keyword evidence="4" id="KW-0804">Transcription</keyword>
<dbReference type="NCBIfam" id="TIGR02937">
    <property type="entry name" value="sigma70-ECF"/>
    <property type="match status" value="1"/>
</dbReference>
<dbReference type="GO" id="GO:0006352">
    <property type="term" value="P:DNA-templated transcription initiation"/>
    <property type="evidence" value="ECO:0007669"/>
    <property type="project" value="InterPro"/>
</dbReference>
<accession>A0A0S4QP10</accession>
<dbReference type="Pfam" id="PF04542">
    <property type="entry name" value="Sigma70_r2"/>
    <property type="match status" value="1"/>
</dbReference>
<feature type="domain" description="RNA polymerase sigma-70 region 2" evidence="6">
    <location>
        <begin position="58"/>
        <end position="123"/>
    </location>
</feature>
<dbReference type="InterPro" id="IPR013325">
    <property type="entry name" value="RNA_pol_sigma_r2"/>
</dbReference>
<evidence type="ECO:0000259" key="6">
    <source>
        <dbReference type="Pfam" id="PF04542"/>
    </source>
</evidence>
<evidence type="ECO:0000256" key="1">
    <source>
        <dbReference type="ARBA" id="ARBA00010641"/>
    </source>
</evidence>
<dbReference type="InterPro" id="IPR013324">
    <property type="entry name" value="RNA_pol_sigma_r3/r4-like"/>
</dbReference>
<dbReference type="Gene3D" id="1.10.10.10">
    <property type="entry name" value="Winged helix-like DNA-binding domain superfamily/Winged helix DNA-binding domain"/>
    <property type="match status" value="1"/>
</dbReference>
<protein>
    <submittedName>
        <fullName evidence="8">RNA polymerase sigma-70 factor, ECF subfamily</fullName>
    </submittedName>
</protein>
<evidence type="ECO:0000256" key="5">
    <source>
        <dbReference type="SAM" id="MobiDB-lite"/>
    </source>
</evidence>
<keyword evidence="9" id="KW-1185">Reference proteome</keyword>
<proteinExistence type="inferred from homology"/>
<gene>
    <name evidence="8" type="ORF">Ga0074812_109173</name>
</gene>
<evidence type="ECO:0000259" key="7">
    <source>
        <dbReference type="Pfam" id="PF08281"/>
    </source>
</evidence>
<dbReference type="InterPro" id="IPR039425">
    <property type="entry name" value="RNA_pol_sigma-70-like"/>
</dbReference>